<dbReference type="GO" id="GO:0016757">
    <property type="term" value="F:glycosyltransferase activity"/>
    <property type="evidence" value="ECO:0007669"/>
    <property type="project" value="UniProtKB-KW"/>
</dbReference>
<evidence type="ECO:0000259" key="1">
    <source>
        <dbReference type="Pfam" id="PF13439"/>
    </source>
</evidence>
<evidence type="ECO:0000313" key="2">
    <source>
        <dbReference type="EMBL" id="CAL95890.1"/>
    </source>
</evidence>
<dbReference type="STRING" id="62928.azo3274"/>
<organism evidence="2 3">
    <name type="scientific">Azoarcus sp. (strain BH72)</name>
    <dbReference type="NCBI Taxonomy" id="418699"/>
    <lineage>
        <taxon>Bacteria</taxon>
        <taxon>Pseudomonadati</taxon>
        <taxon>Pseudomonadota</taxon>
        <taxon>Betaproteobacteria</taxon>
        <taxon>Rhodocyclales</taxon>
        <taxon>Zoogloeaceae</taxon>
        <taxon>Azoarcus</taxon>
    </lineage>
</organism>
<dbReference type="AlphaFoldDB" id="A1KAN4"/>
<dbReference type="eggNOG" id="COG0438">
    <property type="taxonomic scope" value="Bacteria"/>
</dbReference>
<name>A1KAN4_AZOSB</name>
<dbReference type="InterPro" id="IPR017522">
    <property type="entry name" value="Sugar_tfrase_PEP-CTERM_Stp2"/>
</dbReference>
<dbReference type="SUPFAM" id="SSF53756">
    <property type="entry name" value="UDP-Glycosyltransferase/glycogen phosphorylase"/>
    <property type="match status" value="1"/>
</dbReference>
<accession>A1KAN4</accession>
<dbReference type="PANTHER" id="PTHR12526">
    <property type="entry name" value="GLYCOSYLTRANSFERASE"/>
    <property type="match status" value="1"/>
</dbReference>
<dbReference type="Proteomes" id="UP000002588">
    <property type="component" value="Chromosome"/>
</dbReference>
<dbReference type="InterPro" id="IPR028098">
    <property type="entry name" value="Glyco_trans_4-like_N"/>
</dbReference>
<dbReference type="Gene3D" id="3.40.50.2000">
    <property type="entry name" value="Glycogen Phosphorylase B"/>
    <property type="match status" value="2"/>
</dbReference>
<dbReference type="CAZy" id="GT4">
    <property type="family name" value="Glycosyltransferase Family 4"/>
</dbReference>
<dbReference type="HOGENOM" id="CLU_009583_0_3_4"/>
<dbReference type="NCBIfam" id="TIGR03088">
    <property type="entry name" value="stp2"/>
    <property type="match status" value="1"/>
</dbReference>
<dbReference type="EMBL" id="AM406670">
    <property type="protein sequence ID" value="CAL95890.1"/>
    <property type="molecule type" value="Genomic_DNA"/>
</dbReference>
<dbReference type="RefSeq" id="WP_011766997.1">
    <property type="nucleotide sequence ID" value="NC_008702.1"/>
</dbReference>
<dbReference type="Pfam" id="PF13692">
    <property type="entry name" value="Glyco_trans_1_4"/>
    <property type="match status" value="1"/>
</dbReference>
<dbReference type="EC" id="2.4.1.-" evidence="2"/>
<keyword evidence="3" id="KW-1185">Reference proteome</keyword>
<dbReference type="Pfam" id="PF13439">
    <property type="entry name" value="Glyco_transf_4"/>
    <property type="match status" value="1"/>
</dbReference>
<gene>
    <name evidence="2" type="ordered locus">azo3274</name>
</gene>
<sequence>MNDRRPLIMHVVYSFDVGGLENGVVNLINRLPEDDFRHSVVALTRCAPAFCERVTRRDVDFISLHKPQGHGIQLYPALYRLFRARRPAVVHTRNLAALEAVVPAWAARVPVRIHGEHGWDASDPDGRSRKFQWMRRLYTPFVSRYVALSGHLERYLHDAVGISPARIERICNGVDTRRFQVARPRALIAGAPVGADGEIVVGTVGRLQTVKDQVNLVRAFALALQQAPDVTGARLVIAGDGPQRAQVEAEIARSGIGERVWLAGERKDVPDVMRGLDVFVLPSLAEGISNTILEAMACGLPVLATDVGGNAELVAAGDTGGLVPPADSQAMATALIAYLRHPALRQRHGEAGRRRAEAVFSLDGMINRYHALYDNLLAAAGQPREAVGNPT</sequence>
<keyword evidence="2" id="KW-0328">Glycosyltransferase</keyword>
<dbReference type="KEGG" id="azo:azo3274"/>
<proteinExistence type="predicted"/>
<protein>
    <submittedName>
        <fullName evidence="2">Glycosyltransferase</fullName>
        <ecNumber evidence="2">2.4.1.-</ecNumber>
    </submittedName>
</protein>
<keyword evidence="2" id="KW-0808">Transferase</keyword>
<reference evidence="2 3" key="1">
    <citation type="journal article" date="2006" name="Nat. Biotechnol.">
        <title>Complete genome of the mutualistic, N2-fixing grass endophyte Azoarcus sp. strain BH72.</title>
        <authorList>
            <person name="Krause A."/>
            <person name="Ramakumar A."/>
            <person name="Bartels D."/>
            <person name="Battistoni F."/>
            <person name="Bekel T."/>
            <person name="Boch J."/>
            <person name="Boehm M."/>
            <person name="Friedrich F."/>
            <person name="Hurek T."/>
            <person name="Krause L."/>
            <person name="Linke B."/>
            <person name="McHardy A.C."/>
            <person name="Sarkar A."/>
            <person name="Schneiker S."/>
            <person name="Syed A.A."/>
            <person name="Thauer R."/>
            <person name="Vorhoelter F.-J."/>
            <person name="Weidner S."/>
            <person name="Puehler A."/>
            <person name="Reinhold-Hurek B."/>
            <person name="Kaiser O."/>
            <person name="Goesmann A."/>
        </authorList>
    </citation>
    <scope>NUCLEOTIDE SEQUENCE [LARGE SCALE GENOMIC DNA]</scope>
    <source>
        <strain evidence="2 3">BH72</strain>
    </source>
</reference>
<evidence type="ECO:0000313" key="3">
    <source>
        <dbReference type="Proteomes" id="UP000002588"/>
    </source>
</evidence>
<feature type="domain" description="Glycosyltransferase subfamily 4-like N-terminal" evidence="1">
    <location>
        <begin position="17"/>
        <end position="178"/>
    </location>
</feature>